<gene>
    <name evidence="2" type="ORF">ACH5RR_022908</name>
</gene>
<dbReference type="InterPro" id="IPR025886">
    <property type="entry name" value="PP2-like"/>
</dbReference>
<dbReference type="PANTHER" id="PTHR32278:SF11">
    <property type="entry name" value="F-BOX DOMAIN-CONTAINING PROTEIN"/>
    <property type="match status" value="1"/>
</dbReference>
<dbReference type="CDD" id="cd22162">
    <property type="entry name" value="F-box_AtSKIP3-like"/>
    <property type="match status" value="1"/>
</dbReference>
<evidence type="ECO:0000313" key="3">
    <source>
        <dbReference type="Proteomes" id="UP001630127"/>
    </source>
</evidence>
<dbReference type="Pfam" id="PF12937">
    <property type="entry name" value="F-box-like"/>
    <property type="match status" value="1"/>
</dbReference>
<proteinExistence type="predicted"/>
<keyword evidence="3" id="KW-1185">Reference proteome</keyword>
<dbReference type="InterPro" id="IPR001810">
    <property type="entry name" value="F-box_dom"/>
</dbReference>
<evidence type="ECO:0000313" key="2">
    <source>
        <dbReference type="EMBL" id="KAL3516006.1"/>
    </source>
</evidence>
<dbReference type="InterPro" id="IPR036047">
    <property type="entry name" value="F-box-like_dom_sf"/>
</dbReference>
<comment type="caution">
    <text evidence="2">The sequence shown here is derived from an EMBL/GenBank/DDBJ whole genome shotgun (WGS) entry which is preliminary data.</text>
</comment>
<dbReference type="Proteomes" id="UP001630127">
    <property type="component" value="Unassembled WGS sequence"/>
</dbReference>
<protein>
    <recommendedName>
        <fullName evidence="1">F-box domain-containing protein</fullName>
    </recommendedName>
</protein>
<feature type="domain" description="F-box" evidence="1">
    <location>
        <begin position="1"/>
        <end position="46"/>
    </location>
</feature>
<reference evidence="2 3" key="1">
    <citation type="submission" date="2024-11" db="EMBL/GenBank/DDBJ databases">
        <title>A near-complete genome assembly of Cinchona calisaya.</title>
        <authorList>
            <person name="Lian D.C."/>
            <person name="Zhao X.W."/>
            <person name="Wei L."/>
        </authorList>
    </citation>
    <scope>NUCLEOTIDE SEQUENCE [LARGE SCALE GENOMIC DNA]</scope>
    <source>
        <tissue evidence="2">Nenye</tissue>
    </source>
</reference>
<sequence length="275" mass="31544">MSLELLPKECIVEVLSFTSPREACQLSLISTMFRDAAESEVLWEKFLPSDYRDVLSRLLFPLEFISKKDLFLRLCHPLLIDGGNKTFWIDKLNNKKCYMLSARELSITWSNNKLYWCWKSFLPSRFAQVVELIMVTWLDIQGKINTRMLSPKTTYGAYLVIKLANRAYGLHSFPIEVSIEAGDYKSCGTTFLRHNMACSICELQTANEALASGFATSKERVLNEREDGWLEVELGEFYTDAIEKDVKMCLREVNGQHIKGGLIVEGIELRPKFVV</sequence>
<dbReference type="PANTHER" id="PTHR32278">
    <property type="entry name" value="F-BOX DOMAIN-CONTAINING PROTEIN"/>
    <property type="match status" value="1"/>
</dbReference>
<dbReference type="Pfam" id="PF14299">
    <property type="entry name" value="PP2"/>
    <property type="match status" value="1"/>
</dbReference>
<accession>A0ABD2Z944</accession>
<name>A0ABD2Z944_9GENT</name>
<evidence type="ECO:0000259" key="1">
    <source>
        <dbReference type="PROSITE" id="PS50181"/>
    </source>
</evidence>
<dbReference type="EMBL" id="JBJUIK010000010">
    <property type="protein sequence ID" value="KAL3516006.1"/>
    <property type="molecule type" value="Genomic_DNA"/>
</dbReference>
<dbReference type="SMART" id="SM00256">
    <property type="entry name" value="FBOX"/>
    <property type="match status" value="1"/>
</dbReference>
<dbReference type="SUPFAM" id="SSF81383">
    <property type="entry name" value="F-box domain"/>
    <property type="match status" value="1"/>
</dbReference>
<dbReference type="PROSITE" id="PS50181">
    <property type="entry name" value="FBOX"/>
    <property type="match status" value="1"/>
</dbReference>
<dbReference type="Gene3D" id="1.20.1280.50">
    <property type="match status" value="1"/>
</dbReference>
<dbReference type="AlphaFoldDB" id="A0ABD2Z944"/>
<organism evidence="2 3">
    <name type="scientific">Cinchona calisaya</name>
    <dbReference type="NCBI Taxonomy" id="153742"/>
    <lineage>
        <taxon>Eukaryota</taxon>
        <taxon>Viridiplantae</taxon>
        <taxon>Streptophyta</taxon>
        <taxon>Embryophyta</taxon>
        <taxon>Tracheophyta</taxon>
        <taxon>Spermatophyta</taxon>
        <taxon>Magnoliopsida</taxon>
        <taxon>eudicotyledons</taxon>
        <taxon>Gunneridae</taxon>
        <taxon>Pentapetalae</taxon>
        <taxon>asterids</taxon>
        <taxon>lamiids</taxon>
        <taxon>Gentianales</taxon>
        <taxon>Rubiaceae</taxon>
        <taxon>Cinchonoideae</taxon>
        <taxon>Cinchoneae</taxon>
        <taxon>Cinchona</taxon>
    </lineage>
</organism>